<organism evidence="1 2">
    <name type="scientific">Deinococcus depolymerans</name>
    <dbReference type="NCBI Taxonomy" id="392408"/>
    <lineage>
        <taxon>Bacteria</taxon>
        <taxon>Thermotogati</taxon>
        <taxon>Deinococcota</taxon>
        <taxon>Deinococci</taxon>
        <taxon>Deinococcales</taxon>
        <taxon>Deinococcaceae</taxon>
        <taxon>Deinococcus</taxon>
    </lineage>
</organism>
<evidence type="ECO:0000313" key="1">
    <source>
        <dbReference type="EMBL" id="GAA0523854.1"/>
    </source>
</evidence>
<comment type="caution">
    <text evidence="1">The sequence shown here is derived from an EMBL/GenBank/DDBJ whole genome shotgun (WGS) entry which is preliminary data.</text>
</comment>
<keyword evidence="2" id="KW-1185">Reference proteome</keyword>
<name>A0ABN1CQP7_9DEIO</name>
<reference evidence="1 2" key="1">
    <citation type="journal article" date="2019" name="Int. J. Syst. Evol. Microbiol.">
        <title>The Global Catalogue of Microorganisms (GCM) 10K type strain sequencing project: providing services to taxonomists for standard genome sequencing and annotation.</title>
        <authorList>
            <consortium name="The Broad Institute Genomics Platform"/>
            <consortium name="The Broad Institute Genome Sequencing Center for Infectious Disease"/>
            <person name="Wu L."/>
            <person name="Ma J."/>
        </authorList>
    </citation>
    <scope>NUCLEOTIDE SEQUENCE [LARGE SCALE GENOMIC DNA]</scope>
    <source>
        <strain evidence="1 2">JCM 14368</strain>
    </source>
</reference>
<protein>
    <submittedName>
        <fullName evidence="1">Uncharacterized protein</fullName>
    </submittedName>
</protein>
<accession>A0ABN1CQP7</accession>
<gene>
    <name evidence="1" type="ORF">GCM10008937_34200</name>
</gene>
<sequence>MRYHTTVTSGLQCIARLARASPQVATIQAPLSKALQVAKRQADRYPTIGATHGTRTALRRVEMPAVQLVILPPNKDTITLVLLSNVAPDEREQWQLALDPDWPLRWRNYQLSTGPTGAITWRLSGAIREHYRVRINRLITGRGGRPGPGERPYQYPPETARTQVLLLAEHLQRYPGLAGIRRDVYELAQHSTRVWRSTHPDQPYPHWPTMPYLPYRQPQTAPLSDLREIPNEQKTHR</sequence>
<dbReference type="Proteomes" id="UP001500191">
    <property type="component" value="Unassembled WGS sequence"/>
</dbReference>
<dbReference type="RefSeq" id="WP_343761487.1">
    <property type="nucleotide sequence ID" value="NZ_BAAADB010000034.1"/>
</dbReference>
<proteinExistence type="predicted"/>
<dbReference type="EMBL" id="BAAADB010000034">
    <property type="protein sequence ID" value="GAA0523854.1"/>
    <property type="molecule type" value="Genomic_DNA"/>
</dbReference>
<evidence type="ECO:0000313" key="2">
    <source>
        <dbReference type="Proteomes" id="UP001500191"/>
    </source>
</evidence>